<keyword evidence="1" id="KW-1133">Transmembrane helix</keyword>
<accession>A0A3N1XS10</accession>
<dbReference type="InterPro" id="IPR010540">
    <property type="entry name" value="CmpB_TMEM229"/>
</dbReference>
<keyword evidence="1" id="KW-0812">Transmembrane</keyword>
<keyword evidence="3" id="KW-1185">Reference proteome</keyword>
<gene>
    <name evidence="2" type="ORF">EDD66_103377</name>
</gene>
<comment type="caution">
    <text evidence="2">The sequence shown here is derived from an EMBL/GenBank/DDBJ whole genome shotgun (WGS) entry which is preliminary data.</text>
</comment>
<evidence type="ECO:0000256" key="1">
    <source>
        <dbReference type="SAM" id="Phobius"/>
    </source>
</evidence>
<name>A0A3N1XS10_9FIRM</name>
<feature type="transmembrane region" description="Helical" evidence="1">
    <location>
        <begin position="45"/>
        <end position="68"/>
    </location>
</feature>
<feature type="transmembrane region" description="Helical" evidence="1">
    <location>
        <begin position="74"/>
        <end position="94"/>
    </location>
</feature>
<protein>
    <submittedName>
        <fullName evidence="2">Putative membrane protein</fullName>
    </submittedName>
</protein>
<dbReference type="Proteomes" id="UP000273083">
    <property type="component" value="Unassembled WGS sequence"/>
</dbReference>
<evidence type="ECO:0000313" key="3">
    <source>
        <dbReference type="Proteomes" id="UP000273083"/>
    </source>
</evidence>
<reference evidence="2 3" key="1">
    <citation type="submission" date="2018-11" db="EMBL/GenBank/DDBJ databases">
        <title>Genomic Encyclopedia of Type Strains, Phase IV (KMG-IV): sequencing the most valuable type-strain genomes for metagenomic binning, comparative biology and taxonomic classification.</title>
        <authorList>
            <person name="Goeker M."/>
        </authorList>
    </citation>
    <scope>NUCLEOTIDE SEQUENCE [LARGE SCALE GENOMIC DNA]</scope>
    <source>
        <strain evidence="2 3">DSM 26537</strain>
    </source>
</reference>
<dbReference type="RefSeq" id="WP_170164276.1">
    <property type="nucleotide sequence ID" value="NZ_RJVG01000003.1"/>
</dbReference>
<dbReference type="EMBL" id="RJVG01000003">
    <property type="protein sequence ID" value="ROR29439.1"/>
    <property type="molecule type" value="Genomic_DNA"/>
</dbReference>
<feature type="transmembrane region" description="Helical" evidence="1">
    <location>
        <begin position="153"/>
        <end position="176"/>
    </location>
</feature>
<feature type="transmembrane region" description="Helical" evidence="1">
    <location>
        <begin position="14"/>
        <end position="33"/>
    </location>
</feature>
<feature type="transmembrane region" description="Helical" evidence="1">
    <location>
        <begin position="115"/>
        <end position="133"/>
    </location>
</feature>
<organism evidence="2 3">
    <name type="scientific">Mobilisporobacter senegalensis</name>
    <dbReference type="NCBI Taxonomy" id="1329262"/>
    <lineage>
        <taxon>Bacteria</taxon>
        <taxon>Bacillati</taxon>
        <taxon>Bacillota</taxon>
        <taxon>Clostridia</taxon>
        <taxon>Lachnospirales</taxon>
        <taxon>Lachnospiraceae</taxon>
        <taxon>Mobilisporobacter</taxon>
    </lineage>
</organism>
<dbReference type="AlphaFoldDB" id="A0A3N1XS10"/>
<keyword evidence="1" id="KW-0472">Membrane</keyword>
<proteinExistence type="predicted"/>
<evidence type="ECO:0000313" key="2">
    <source>
        <dbReference type="EMBL" id="ROR29439.1"/>
    </source>
</evidence>
<sequence>MWGFKFFGYELYDVYYNFIIYSIFGWIYESCYVSVKTGNLVNRGFLNGPIIPIYGIGATIVMIVFSPFKNQVFFIYLGGMILATLLEYVTSYLMEKIFHAKWWDYSNFKYNINGRICLLSSLFWGFLSVLMIEVLKPFSDTLIENIPRNSGEIIAYIILIMITCDMAVTFIFTMQLDEKLTILHKLREEFREYIVSTKIYEAKEELIGRYTESQISDIIEKFKNKIEDNLERIETLELKEKTEEIYERLKLFTNQYQKILGYKNLIHLRILKAFPNFKVMNKEGALKDLKARLHIKIKRKK</sequence>
<dbReference type="Pfam" id="PF06541">
    <property type="entry name" value="ABC_trans_CmpB"/>
    <property type="match status" value="1"/>
</dbReference>